<sequence>MWTKILRSKVKQRHGLVTMGLQNSYVVKKDETLVDIWLASCILVEHSLGQVYRDKGKRGKFC</sequence>
<accession>A0A7J7MWL7</accession>
<evidence type="ECO:0000313" key="2">
    <source>
        <dbReference type="Proteomes" id="UP000541444"/>
    </source>
</evidence>
<keyword evidence="2" id="KW-1185">Reference proteome</keyword>
<gene>
    <name evidence="1" type="ORF">GIB67_032044</name>
</gene>
<protein>
    <submittedName>
        <fullName evidence="1">Uncharacterized protein</fullName>
    </submittedName>
</protein>
<reference evidence="1 2" key="1">
    <citation type="journal article" date="2020" name="IScience">
        <title>Genome Sequencing of the Endangered Kingdonia uniflora (Circaeasteraceae, Ranunculales) Reveals Potential Mechanisms of Evolutionary Specialization.</title>
        <authorList>
            <person name="Sun Y."/>
            <person name="Deng T."/>
            <person name="Zhang A."/>
            <person name="Moore M.J."/>
            <person name="Landis J.B."/>
            <person name="Lin N."/>
            <person name="Zhang H."/>
            <person name="Zhang X."/>
            <person name="Huang J."/>
            <person name="Zhang X."/>
            <person name="Sun H."/>
            <person name="Wang H."/>
        </authorList>
    </citation>
    <scope>NUCLEOTIDE SEQUENCE [LARGE SCALE GENOMIC DNA]</scope>
    <source>
        <strain evidence="1">TB1705</strain>
        <tissue evidence="1">Leaf</tissue>
    </source>
</reference>
<name>A0A7J7MWL7_9MAGN</name>
<evidence type="ECO:0000313" key="1">
    <source>
        <dbReference type="EMBL" id="KAF6159273.1"/>
    </source>
</evidence>
<dbReference type="AlphaFoldDB" id="A0A7J7MWL7"/>
<proteinExistence type="predicted"/>
<comment type="caution">
    <text evidence="1">The sequence shown here is derived from an EMBL/GenBank/DDBJ whole genome shotgun (WGS) entry which is preliminary data.</text>
</comment>
<dbReference type="Proteomes" id="UP000541444">
    <property type="component" value="Unassembled WGS sequence"/>
</dbReference>
<dbReference type="EMBL" id="JACGCM010001193">
    <property type="protein sequence ID" value="KAF6159273.1"/>
    <property type="molecule type" value="Genomic_DNA"/>
</dbReference>
<organism evidence="1 2">
    <name type="scientific">Kingdonia uniflora</name>
    <dbReference type="NCBI Taxonomy" id="39325"/>
    <lineage>
        <taxon>Eukaryota</taxon>
        <taxon>Viridiplantae</taxon>
        <taxon>Streptophyta</taxon>
        <taxon>Embryophyta</taxon>
        <taxon>Tracheophyta</taxon>
        <taxon>Spermatophyta</taxon>
        <taxon>Magnoliopsida</taxon>
        <taxon>Ranunculales</taxon>
        <taxon>Circaeasteraceae</taxon>
        <taxon>Kingdonia</taxon>
    </lineage>
</organism>